<dbReference type="InterPro" id="IPR037401">
    <property type="entry name" value="SnoaL-like"/>
</dbReference>
<dbReference type="Gene3D" id="3.10.450.50">
    <property type="match status" value="1"/>
</dbReference>
<feature type="chain" id="PRO_5047066528" evidence="1">
    <location>
        <begin position="33"/>
        <end position="151"/>
    </location>
</feature>
<dbReference type="InterPro" id="IPR032710">
    <property type="entry name" value="NTF2-like_dom_sf"/>
</dbReference>
<sequence length="151" mass="15761">MLYPRRRSLGLLAMGALVLGTGCATLPSPAQAGPAADMAQRRIAAIAAGDTAAVMGSYADNAVLEWVGGPLDGRYAGQAAIGGVWGKFIAAQGPMQTRIGQVLESANPRGQTVVADVAFAGRMTVKVRYVMTYREGRLVSETWQVDPNLPG</sequence>
<dbReference type="RefSeq" id="WP_377054371.1">
    <property type="nucleotide sequence ID" value="NZ_JBHLVZ010000081.1"/>
</dbReference>
<keyword evidence="4" id="KW-1185">Reference proteome</keyword>
<accession>A0ABV6IXH4</accession>
<keyword evidence="1" id="KW-0732">Signal</keyword>
<evidence type="ECO:0000256" key="1">
    <source>
        <dbReference type="SAM" id="SignalP"/>
    </source>
</evidence>
<dbReference type="InterPro" id="IPR006311">
    <property type="entry name" value="TAT_signal"/>
</dbReference>
<feature type="domain" description="SnoaL-like" evidence="2">
    <location>
        <begin position="40"/>
        <end position="139"/>
    </location>
</feature>
<name>A0ABV6IXH4_9PROT</name>
<evidence type="ECO:0000313" key="4">
    <source>
        <dbReference type="Proteomes" id="UP001589789"/>
    </source>
</evidence>
<dbReference type="Proteomes" id="UP001589789">
    <property type="component" value="Unassembled WGS sequence"/>
</dbReference>
<dbReference type="SUPFAM" id="SSF54427">
    <property type="entry name" value="NTF2-like"/>
    <property type="match status" value="1"/>
</dbReference>
<protein>
    <submittedName>
        <fullName evidence="3">Nuclear transport factor 2 family protein</fullName>
    </submittedName>
</protein>
<evidence type="ECO:0000313" key="3">
    <source>
        <dbReference type="EMBL" id="MFC0388196.1"/>
    </source>
</evidence>
<reference evidence="3 4" key="1">
    <citation type="submission" date="2024-09" db="EMBL/GenBank/DDBJ databases">
        <authorList>
            <person name="Sun Q."/>
            <person name="Mori K."/>
        </authorList>
    </citation>
    <scope>NUCLEOTIDE SEQUENCE [LARGE SCALE GENOMIC DNA]</scope>
    <source>
        <strain evidence="3 4">CCM 7468</strain>
    </source>
</reference>
<dbReference type="Pfam" id="PF12680">
    <property type="entry name" value="SnoaL_2"/>
    <property type="match status" value="1"/>
</dbReference>
<organism evidence="3 4">
    <name type="scientific">Muricoccus vinaceus</name>
    <dbReference type="NCBI Taxonomy" id="424704"/>
    <lineage>
        <taxon>Bacteria</taxon>
        <taxon>Pseudomonadati</taxon>
        <taxon>Pseudomonadota</taxon>
        <taxon>Alphaproteobacteria</taxon>
        <taxon>Acetobacterales</taxon>
        <taxon>Roseomonadaceae</taxon>
        <taxon>Muricoccus</taxon>
    </lineage>
</organism>
<dbReference type="EMBL" id="JBHLVZ010000081">
    <property type="protein sequence ID" value="MFC0388196.1"/>
    <property type="molecule type" value="Genomic_DNA"/>
</dbReference>
<feature type="signal peptide" evidence="1">
    <location>
        <begin position="1"/>
        <end position="32"/>
    </location>
</feature>
<dbReference type="PROSITE" id="PS51257">
    <property type="entry name" value="PROKAR_LIPOPROTEIN"/>
    <property type="match status" value="1"/>
</dbReference>
<dbReference type="PROSITE" id="PS51318">
    <property type="entry name" value="TAT"/>
    <property type="match status" value="1"/>
</dbReference>
<evidence type="ECO:0000259" key="2">
    <source>
        <dbReference type="Pfam" id="PF12680"/>
    </source>
</evidence>
<proteinExistence type="predicted"/>
<gene>
    <name evidence="3" type="ORF">ACFFIC_22050</name>
</gene>
<comment type="caution">
    <text evidence="3">The sequence shown here is derived from an EMBL/GenBank/DDBJ whole genome shotgun (WGS) entry which is preliminary data.</text>
</comment>